<dbReference type="RefSeq" id="WP_121771440.1">
    <property type="nucleotide sequence ID" value="NZ_RAWM01000129.1"/>
</dbReference>
<evidence type="ECO:0000256" key="8">
    <source>
        <dbReference type="ARBA" id="ARBA00047639"/>
    </source>
</evidence>
<dbReference type="PIRSF" id="PIRSF001549">
    <property type="entry name" value="His-tRNA_synth"/>
    <property type="match status" value="1"/>
</dbReference>
<feature type="binding site" evidence="10">
    <location>
        <begin position="83"/>
        <end position="85"/>
    </location>
    <ligand>
        <name>L-histidine</name>
        <dbReference type="ChEBI" id="CHEBI:57595"/>
    </ligand>
</feature>
<protein>
    <recommendedName>
        <fullName evidence="9">Histidine--tRNA ligase</fullName>
        <ecNumber evidence="9">6.1.1.21</ecNumber>
    </recommendedName>
    <alternativeName>
        <fullName evidence="9">Histidyl-tRNA synthetase</fullName>
        <shortName evidence="9">HisRS</shortName>
    </alternativeName>
</protein>
<feature type="binding site" evidence="10">
    <location>
        <position position="114"/>
    </location>
    <ligand>
        <name>L-histidine</name>
        <dbReference type="ChEBI" id="CHEBI:57595"/>
    </ligand>
</feature>
<keyword evidence="7 9" id="KW-0030">Aminoacyl-tRNA synthetase</keyword>
<feature type="domain" description="Aminoacyl-transfer RNA synthetases class-II family profile" evidence="11">
    <location>
        <begin position="1"/>
        <end position="329"/>
    </location>
</feature>
<name>A0A3A8Q9H7_9BACT</name>
<evidence type="ECO:0000256" key="9">
    <source>
        <dbReference type="HAMAP-Rule" id="MF_00127"/>
    </source>
</evidence>
<dbReference type="NCBIfam" id="TIGR00442">
    <property type="entry name" value="hisS"/>
    <property type="match status" value="1"/>
</dbReference>
<evidence type="ECO:0000256" key="5">
    <source>
        <dbReference type="ARBA" id="ARBA00022840"/>
    </source>
</evidence>
<accession>A0A3A8Q9H7</accession>
<dbReference type="SUPFAM" id="SSF52954">
    <property type="entry name" value="Class II aaRS ABD-related"/>
    <property type="match status" value="1"/>
</dbReference>
<dbReference type="HAMAP" id="MF_00127">
    <property type="entry name" value="His_tRNA_synth"/>
    <property type="match status" value="1"/>
</dbReference>
<evidence type="ECO:0000256" key="1">
    <source>
        <dbReference type="ARBA" id="ARBA00008226"/>
    </source>
</evidence>
<dbReference type="Proteomes" id="UP000282656">
    <property type="component" value="Unassembled WGS sequence"/>
</dbReference>
<comment type="caution">
    <text evidence="12">The sequence shown here is derived from an EMBL/GenBank/DDBJ whole genome shotgun (WGS) entry which is preliminary data.</text>
</comment>
<evidence type="ECO:0000313" key="13">
    <source>
        <dbReference type="Proteomes" id="UP000282656"/>
    </source>
</evidence>
<evidence type="ECO:0000256" key="6">
    <source>
        <dbReference type="ARBA" id="ARBA00022917"/>
    </source>
</evidence>
<dbReference type="InterPro" id="IPR004516">
    <property type="entry name" value="HisRS/HisZ"/>
</dbReference>
<dbReference type="SUPFAM" id="SSF55681">
    <property type="entry name" value="Class II aaRS and biotin synthetases"/>
    <property type="match status" value="1"/>
</dbReference>
<keyword evidence="4 9" id="KW-0547">Nucleotide-binding</keyword>
<dbReference type="InterPro" id="IPR033656">
    <property type="entry name" value="HisRS_anticodon"/>
</dbReference>
<dbReference type="InterPro" id="IPR041715">
    <property type="entry name" value="HisRS-like_core"/>
</dbReference>
<dbReference type="Pfam" id="PF03129">
    <property type="entry name" value="HGTP_anticodon"/>
    <property type="match status" value="1"/>
</dbReference>
<feature type="binding site" evidence="10">
    <location>
        <position position="132"/>
    </location>
    <ligand>
        <name>L-histidine</name>
        <dbReference type="ChEBI" id="CHEBI:57595"/>
    </ligand>
</feature>
<reference evidence="13" key="1">
    <citation type="submission" date="2018-09" db="EMBL/GenBank/DDBJ databases">
        <authorList>
            <person name="Livingstone P.G."/>
            <person name="Whitworth D.E."/>
        </authorList>
    </citation>
    <scope>NUCLEOTIDE SEQUENCE [LARGE SCALE GENOMIC DNA]</scope>
    <source>
        <strain evidence="13">AB047A</strain>
    </source>
</reference>
<evidence type="ECO:0000259" key="11">
    <source>
        <dbReference type="PROSITE" id="PS50862"/>
    </source>
</evidence>
<dbReference type="InterPro" id="IPR015807">
    <property type="entry name" value="His-tRNA-ligase"/>
</dbReference>
<dbReference type="OrthoDB" id="9800814at2"/>
<comment type="catalytic activity">
    <reaction evidence="8 9">
        <text>tRNA(His) + L-histidine + ATP = L-histidyl-tRNA(His) + AMP + diphosphate + H(+)</text>
        <dbReference type="Rhea" id="RHEA:17313"/>
        <dbReference type="Rhea" id="RHEA-COMP:9665"/>
        <dbReference type="Rhea" id="RHEA-COMP:9689"/>
        <dbReference type="ChEBI" id="CHEBI:15378"/>
        <dbReference type="ChEBI" id="CHEBI:30616"/>
        <dbReference type="ChEBI" id="CHEBI:33019"/>
        <dbReference type="ChEBI" id="CHEBI:57595"/>
        <dbReference type="ChEBI" id="CHEBI:78442"/>
        <dbReference type="ChEBI" id="CHEBI:78527"/>
        <dbReference type="ChEBI" id="CHEBI:456215"/>
        <dbReference type="EC" id="6.1.1.21"/>
    </reaction>
</comment>
<dbReference type="GO" id="GO:0006427">
    <property type="term" value="P:histidyl-tRNA aminoacylation"/>
    <property type="evidence" value="ECO:0007669"/>
    <property type="project" value="UniProtKB-UniRule"/>
</dbReference>
<evidence type="ECO:0000256" key="10">
    <source>
        <dbReference type="PIRSR" id="PIRSR001549-1"/>
    </source>
</evidence>
<dbReference type="PANTHER" id="PTHR43707">
    <property type="entry name" value="HISTIDYL-TRNA SYNTHETASE"/>
    <property type="match status" value="1"/>
</dbReference>
<dbReference type="Gene3D" id="3.40.50.800">
    <property type="entry name" value="Anticodon-binding domain"/>
    <property type="match status" value="1"/>
</dbReference>
<dbReference type="AlphaFoldDB" id="A0A3A8Q9H7"/>
<sequence length="429" mass="47584">MSQKINGVKGMNDLLPGEIEVWQFVESTARTLFGRFGYGEVRTPMVEDTALFVRSVGEETDIVGKEMYTFEDKGGRSLSLRPEGTAPAARAYIEHSVNNQEPVSRWFYTGPMFRYERMQTGRYRQFYQIGAEAYGAKEPAQDAELMDMVVQFLEALGLQEVTLNINSLGDENCRPAYHAKLVDYLKSHREELCGDCQQRLERNPLRVLDCKNEKCQAVAAAGPNVLEFLCEPCRTHFTDLQRKLGALGVRYVVNHRLVRGLDYYTRTVFEFIAAHPALRTASTVGGGGRYDKMMKGLGGPDVPAVGFAMGLDRLVLLLKESGKTFIQRPDLFIAVDETSHDEGLKLASRLRREGLKVDFDTRGGSLKSQMKRADKSGARFTLVLGEQERTSGQAKLKPMAGGDSVPVALDNVAATVRAQPEAPAQAPVS</sequence>
<dbReference type="PANTHER" id="PTHR43707:SF1">
    <property type="entry name" value="HISTIDINE--TRNA LIGASE, MITOCHONDRIAL-RELATED"/>
    <property type="match status" value="1"/>
</dbReference>
<dbReference type="EMBL" id="RAWM01000129">
    <property type="protein sequence ID" value="RKH61402.1"/>
    <property type="molecule type" value="Genomic_DNA"/>
</dbReference>
<dbReference type="CDD" id="cd00773">
    <property type="entry name" value="HisRS-like_core"/>
    <property type="match status" value="1"/>
</dbReference>
<dbReference type="CDD" id="cd00859">
    <property type="entry name" value="HisRS_anticodon"/>
    <property type="match status" value="1"/>
</dbReference>
<keyword evidence="6 9" id="KW-0648">Protein biosynthesis</keyword>
<feature type="binding site" evidence="10">
    <location>
        <begin position="263"/>
        <end position="264"/>
    </location>
    <ligand>
        <name>L-histidine</name>
        <dbReference type="ChEBI" id="CHEBI:57595"/>
    </ligand>
</feature>
<dbReference type="InterPro" id="IPR006195">
    <property type="entry name" value="aa-tRNA-synth_II"/>
</dbReference>
<dbReference type="GO" id="GO:0005737">
    <property type="term" value="C:cytoplasm"/>
    <property type="evidence" value="ECO:0007669"/>
    <property type="project" value="UniProtKB-SubCell"/>
</dbReference>
<dbReference type="InterPro" id="IPR045864">
    <property type="entry name" value="aa-tRNA-synth_II/BPL/LPL"/>
</dbReference>
<dbReference type="GO" id="GO:0005524">
    <property type="term" value="F:ATP binding"/>
    <property type="evidence" value="ECO:0007669"/>
    <property type="project" value="UniProtKB-UniRule"/>
</dbReference>
<dbReference type="InterPro" id="IPR036621">
    <property type="entry name" value="Anticodon-bd_dom_sf"/>
</dbReference>
<evidence type="ECO:0000256" key="4">
    <source>
        <dbReference type="ARBA" id="ARBA00022741"/>
    </source>
</evidence>
<gene>
    <name evidence="9" type="primary">hisS</name>
    <name evidence="12" type="ORF">D7X96_31670</name>
</gene>
<dbReference type="Gene3D" id="3.30.930.10">
    <property type="entry name" value="Bira Bifunctional Protein, Domain 2"/>
    <property type="match status" value="1"/>
</dbReference>
<dbReference type="PROSITE" id="PS50862">
    <property type="entry name" value="AA_TRNA_LIGASE_II"/>
    <property type="match status" value="1"/>
</dbReference>
<dbReference type="InterPro" id="IPR004154">
    <property type="entry name" value="Anticodon-bd"/>
</dbReference>
<keyword evidence="5 9" id="KW-0067">ATP-binding</keyword>
<comment type="subcellular location">
    <subcellularLocation>
        <location evidence="9">Cytoplasm</location>
    </subcellularLocation>
</comment>
<comment type="similarity">
    <text evidence="1 9">Belongs to the class-II aminoacyl-tRNA synthetase family.</text>
</comment>
<feature type="binding site" evidence="10">
    <location>
        <position position="259"/>
    </location>
    <ligand>
        <name>L-histidine</name>
        <dbReference type="ChEBI" id="CHEBI:57595"/>
    </ligand>
</feature>
<organism evidence="12 13">
    <name type="scientific">Corallococcus interemptor</name>
    <dbReference type="NCBI Taxonomy" id="2316720"/>
    <lineage>
        <taxon>Bacteria</taxon>
        <taxon>Pseudomonadati</taxon>
        <taxon>Myxococcota</taxon>
        <taxon>Myxococcia</taxon>
        <taxon>Myxococcales</taxon>
        <taxon>Cystobacterineae</taxon>
        <taxon>Myxococcaceae</taxon>
        <taxon>Corallococcus</taxon>
    </lineage>
</organism>
<evidence type="ECO:0000256" key="2">
    <source>
        <dbReference type="ARBA" id="ARBA00011738"/>
    </source>
</evidence>
<keyword evidence="3 9" id="KW-0436">Ligase</keyword>
<keyword evidence="13" id="KW-1185">Reference proteome</keyword>
<comment type="subunit">
    <text evidence="2 9">Homodimer.</text>
</comment>
<feature type="binding site" evidence="10">
    <location>
        <position position="128"/>
    </location>
    <ligand>
        <name>L-histidine</name>
        <dbReference type="ChEBI" id="CHEBI:57595"/>
    </ligand>
</feature>
<proteinExistence type="inferred from homology"/>
<keyword evidence="9" id="KW-0963">Cytoplasm</keyword>
<dbReference type="GO" id="GO:0004821">
    <property type="term" value="F:histidine-tRNA ligase activity"/>
    <property type="evidence" value="ECO:0007669"/>
    <property type="project" value="UniProtKB-UniRule"/>
</dbReference>
<dbReference type="EC" id="6.1.1.21" evidence="9"/>
<evidence type="ECO:0000256" key="7">
    <source>
        <dbReference type="ARBA" id="ARBA00023146"/>
    </source>
</evidence>
<dbReference type="Pfam" id="PF13393">
    <property type="entry name" value="tRNA-synt_His"/>
    <property type="match status" value="1"/>
</dbReference>
<evidence type="ECO:0000313" key="12">
    <source>
        <dbReference type="EMBL" id="RKH61402.1"/>
    </source>
</evidence>
<evidence type="ECO:0000256" key="3">
    <source>
        <dbReference type="ARBA" id="ARBA00022598"/>
    </source>
</evidence>